<protein>
    <submittedName>
        <fullName evidence="2">Uncharacterized protein</fullName>
    </submittedName>
</protein>
<dbReference type="EMBL" id="KZ155773">
    <property type="protein sequence ID" value="OUS48695.1"/>
    <property type="molecule type" value="Genomic_DNA"/>
</dbReference>
<evidence type="ECO:0000313" key="2">
    <source>
        <dbReference type="EMBL" id="OUS48695.1"/>
    </source>
</evidence>
<name>A0A1Y5IP13_OSTTA</name>
<accession>A0A1Y5IP13</accession>
<proteinExistence type="predicted"/>
<evidence type="ECO:0000256" key="1">
    <source>
        <dbReference type="SAM" id="MobiDB-lite"/>
    </source>
</evidence>
<sequence length="296" mass="32876">MSSAHAPTALHRDVCSREVPLVVPRAGQKNEPHVNQMVVAFRRSRETLLYHLHIIVRRIEVVGAVASVEGRFHRACLLLALGARFSGDTSGPRGGVFVNVGRLETGCLVLPSQDNADGGRVRRHRSFGLRCRCLRGVAPASRSTAVRFIASTLEYGVSCGEHNVTNVDLALGGSTRTDRSHLGAIVRTLLEENTELNVRLRAIDGYLVRTSDSVSSRARTGSAECARVAHSRRRELRRVHGKHWYECSKSLCDKKRWFVRSVRSLSSSRAQRGPHPERRGSVRGLLTPSRRPHYAR</sequence>
<gene>
    <name evidence="2" type="ORF">BE221DRAFT_68077</name>
</gene>
<feature type="region of interest" description="Disordered" evidence="1">
    <location>
        <begin position="268"/>
        <end position="296"/>
    </location>
</feature>
<organism evidence="2">
    <name type="scientific">Ostreococcus tauri</name>
    <name type="common">Marine green alga</name>
    <dbReference type="NCBI Taxonomy" id="70448"/>
    <lineage>
        <taxon>Eukaryota</taxon>
        <taxon>Viridiplantae</taxon>
        <taxon>Chlorophyta</taxon>
        <taxon>Mamiellophyceae</taxon>
        <taxon>Mamiellales</taxon>
        <taxon>Bathycoccaceae</taxon>
        <taxon>Ostreococcus</taxon>
    </lineage>
</organism>
<dbReference type="Proteomes" id="UP000195557">
    <property type="component" value="Unassembled WGS sequence"/>
</dbReference>
<reference evidence="2" key="1">
    <citation type="submission" date="2017-04" db="EMBL/GenBank/DDBJ databases">
        <title>Population genomics of picophytoplankton unveils novel chromosome hypervariability.</title>
        <authorList>
            <consortium name="DOE Joint Genome Institute"/>
            <person name="Blanc-Mathieu R."/>
            <person name="Krasovec M."/>
            <person name="Hebrard M."/>
            <person name="Yau S."/>
            <person name="Desgranges E."/>
            <person name="Martin J."/>
            <person name="Schackwitz W."/>
            <person name="Kuo A."/>
            <person name="Salin G."/>
            <person name="Donnadieu C."/>
            <person name="Desdevises Y."/>
            <person name="Sanchez-Ferandin S."/>
            <person name="Moreau H."/>
            <person name="Rivals E."/>
            <person name="Grigoriev I.V."/>
            <person name="Grimsley N."/>
            <person name="Eyre-Walker A."/>
            <person name="Piganeau G."/>
        </authorList>
    </citation>
    <scope>NUCLEOTIDE SEQUENCE [LARGE SCALE GENOMIC DNA]</scope>
    <source>
        <strain evidence="2">RCC 1115</strain>
    </source>
</reference>
<dbReference type="AlphaFoldDB" id="A0A1Y5IP13"/>